<evidence type="ECO:0000256" key="2">
    <source>
        <dbReference type="ARBA" id="ARBA00022884"/>
    </source>
</evidence>
<dbReference type="NCBIfam" id="TIGR00731">
    <property type="entry name" value="bL25_bact_ctc"/>
    <property type="match status" value="1"/>
</dbReference>
<dbReference type="InterPro" id="IPR020057">
    <property type="entry name" value="Ribosomal_bL25_b-dom"/>
</dbReference>
<dbReference type="GO" id="GO:0022625">
    <property type="term" value="C:cytosolic large ribosomal subunit"/>
    <property type="evidence" value="ECO:0007669"/>
    <property type="project" value="TreeGrafter"/>
</dbReference>
<reference evidence="8 9" key="1">
    <citation type="submission" date="2019-08" db="EMBL/GenBank/DDBJ databases">
        <title>Arthrobacter sp. nov., isolated from plateau pika and Tibetan wild ass.</title>
        <authorList>
            <person name="Ge Y."/>
        </authorList>
    </citation>
    <scope>NUCLEOTIDE SEQUENCE [LARGE SCALE GENOMIC DNA]</scope>
    <source>
        <strain evidence="8 9">785</strain>
    </source>
</reference>
<dbReference type="RefSeq" id="WP_152272871.1">
    <property type="nucleotide sequence ID" value="NZ_VTFX01000005.1"/>
</dbReference>
<sequence>MSEQKLAGTARTEFGKGAARKARVAGQIPAVIYGHGADVLHILLPAKATTLAVRTSNALLEIDVDGESHLALARDIQRDPIKQIIEHIDLLTVRKGEKVEVEVNVHVEGELAAGESVFNQEANTVLVAADATNLPETIVVNIEGRTAGEHIYAKDLELPSGVELLLDPETMIINISESTVQDLGAPSDEQVAVAAAEVGAEV</sequence>
<organism evidence="8 9">
    <name type="scientific">Arthrobacter yangruifuii</name>
    <dbReference type="NCBI Taxonomy" id="2606616"/>
    <lineage>
        <taxon>Bacteria</taxon>
        <taxon>Bacillati</taxon>
        <taxon>Actinomycetota</taxon>
        <taxon>Actinomycetes</taxon>
        <taxon>Micrococcales</taxon>
        <taxon>Micrococcaceae</taxon>
        <taxon>Arthrobacter</taxon>
    </lineage>
</organism>
<name>A0A5N6MGA3_9MICC</name>
<dbReference type="Proteomes" id="UP000326852">
    <property type="component" value="Unassembled WGS sequence"/>
</dbReference>
<dbReference type="NCBIfam" id="NF004131">
    <property type="entry name" value="PRK05618.2-1"/>
    <property type="match status" value="1"/>
</dbReference>
<accession>A0A5N6MGA3</accession>
<protein>
    <recommendedName>
        <fullName evidence="5">Large ribosomal subunit protein bL25</fullName>
    </recommendedName>
    <alternativeName>
        <fullName evidence="5">General stress protein CTC</fullName>
    </alternativeName>
</protein>
<dbReference type="SUPFAM" id="SSF50715">
    <property type="entry name" value="Ribosomal protein L25-like"/>
    <property type="match status" value="1"/>
</dbReference>
<dbReference type="CDD" id="cd00495">
    <property type="entry name" value="Ribosomal_L25_TL5_CTC"/>
    <property type="match status" value="1"/>
</dbReference>
<evidence type="ECO:0000256" key="5">
    <source>
        <dbReference type="HAMAP-Rule" id="MF_01334"/>
    </source>
</evidence>
<comment type="subunit">
    <text evidence="5">Part of the 50S ribosomal subunit; part of the 5S rRNA/L5/L18/L25 subcomplex. Contacts the 5S rRNA. Binds to the 5S rRNA independently of L5 and L18.</text>
</comment>
<feature type="domain" description="Large ribosomal subunit protein bL25 L25" evidence="6">
    <location>
        <begin position="6"/>
        <end position="90"/>
    </location>
</feature>
<keyword evidence="4 5" id="KW-0687">Ribonucleoprotein</keyword>
<evidence type="ECO:0000256" key="3">
    <source>
        <dbReference type="ARBA" id="ARBA00022980"/>
    </source>
</evidence>
<dbReference type="InterPro" id="IPR029751">
    <property type="entry name" value="Ribosomal_L25_dom"/>
</dbReference>
<comment type="function">
    <text evidence="5">This is one of the proteins that binds to the 5S RNA in the ribosome where it forms part of the central protuberance.</text>
</comment>
<dbReference type="PANTHER" id="PTHR33284:SF1">
    <property type="entry name" value="RIBOSOMAL PROTEIN L25_GLN-TRNA SYNTHETASE, ANTI-CODON-BINDING DOMAIN-CONTAINING PROTEIN"/>
    <property type="match status" value="1"/>
</dbReference>
<dbReference type="GO" id="GO:0006412">
    <property type="term" value="P:translation"/>
    <property type="evidence" value="ECO:0007669"/>
    <property type="project" value="UniProtKB-UniRule"/>
</dbReference>
<keyword evidence="2 5" id="KW-0694">RNA-binding</keyword>
<gene>
    <name evidence="5" type="primary">rplY</name>
    <name evidence="5" type="synonym">ctc</name>
    <name evidence="8" type="ORF">GD627_13185</name>
</gene>
<dbReference type="PANTHER" id="PTHR33284">
    <property type="entry name" value="RIBOSOMAL PROTEIN L25/GLN-TRNA SYNTHETASE, ANTI-CODON-BINDING DOMAIN-CONTAINING PROTEIN"/>
    <property type="match status" value="1"/>
</dbReference>
<dbReference type="InterPro" id="IPR037121">
    <property type="entry name" value="Ribosomal_bL25_C"/>
</dbReference>
<dbReference type="EMBL" id="VTFX01000005">
    <property type="protein sequence ID" value="KAD3515230.1"/>
    <property type="molecule type" value="Genomic_DNA"/>
</dbReference>
<keyword evidence="1 5" id="KW-0699">rRNA-binding</keyword>
<evidence type="ECO:0000313" key="9">
    <source>
        <dbReference type="Proteomes" id="UP000326852"/>
    </source>
</evidence>
<dbReference type="AlphaFoldDB" id="A0A5N6MGA3"/>
<comment type="similarity">
    <text evidence="5">Belongs to the bacterial ribosomal protein bL25 family. CTC subfamily.</text>
</comment>
<dbReference type="Gene3D" id="2.170.120.20">
    <property type="entry name" value="Ribosomal protein L25, beta domain"/>
    <property type="match status" value="1"/>
</dbReference>
<dbReference type="GO" id="GO:0008097">
    <property type="term" value="F:5S rRNA binding"/>
    <property type="evidence" value="ECO:0007669"/>
    <property type="project" value="InterPro"/>
</dbReference>
<proteinExistence type="inferred from homology"/>
<evidence type="ECO:0000313" key="8">
    <source>
        <dbReference type="EMBL" id="KAD3515230.1"/>
    </source>
</evidence>
<dbReference type="Pfam" id="PF14693">
    <property type="entry name" value="Ribosomal_TL5_C"/>
    <property type="match status" value="1"/>
</dbReference>
<dbReference type="InterPro" id="IPR001021">
    <property type="entry name" value="Ribosomal_bL25_long"/>
</dbReference>
<dbReference type="InterPro" id="IPR020056">
    <property type="entry name" value="Rbsml_bL25/Gln-tRNA_synth_N"/>
</dbReference>
<comment type="caution">
    <text evidence="8">The sequence shown here is derived from an EMBL/GenBank/DDBJ whole genome shotgun (WGS) entry which is preliminary data.</text>
</comment>
<dbReference type="InterPro" id="IPR020930">
    <property type="entry name" value="Ribosomal_uL5_bac-type"/>
</dbReference>
<dbReference type="HAMAP" id="MF_01334">
    <property type="entry name" value="Ribosomal_bL25_CTC"/>
    <property type="match status" value="1"/>
</dbReference>
<feature type="domain" description="Large ribosomal subunit protein bL25 beta" evidence="7">
    <location>
        <begin position="98"/>
        <end position="177"/>
    </location>
</feature>
<keyword evidence="3 5" id="KW-0689">Ribosomal protein</keyword>
<dbReference type="InterPro" id="IPR011035">
    <property type="entry name" value="Ribosomal_bL25/Gln-tRNA_synth"/>
</dbReference>
<evidence type="ECO:0000256" key="1">
    <source>
        <dbReference type="ARBA" id="ARBA00022730"/>
    </source>
</evidence>
<evidence type="ECO:0000259" key="7">
    <source>
        <dbReference type="Pfam" id="PF14693"/>
    </source>
</evidence>
<evidence type="ECO:0000259" key="6">
    <source>
        <dbReference type="Pfam" id="PF01386"/>
    </source>
</evidence>
<keyword evidence="9" id="KW-1185">Reference proteome</keyword>
<evidence type="ECO:0000256" key="4">
    <source>
        <dbReference type="ARBA" id="ARBA00023274"/>
    </source>
</evidence>
<dbReference type="GO" id="GO:0003735">
    <property type="term" value="F:structural constituent of ribosome"/>
    <property type="evidence" value="ECO:0007669"/>
    <property type="project" value="InterPro"/>
</dbReference>
<dbReference type="Pfam" id="PF01386">
    <property type="entry name" value="Ribosomal_L25p"/>
    <property type="match status" value="1"/>
</dbReference>
<dbReference type="Gene3D" id="2.40.240.10">
    <property type="entry name" value="Ribosomal Protein L25, Chain P"/>
    <property type="match status" value="1"/>
</dbReference>